<name>A0A4Q2S309_9ACTN</name>
<evidence type="ECO:0000313" key="4">
    <source>
        <dbReference type="Proteomes" id="UP000291838"/>
    </source>
</evidence>
<dbReference type="EC" id="4.2.1.45" evidence="3"/>
<keyword evidence="4" id="KW-1185">Reference proteome</keyword>
<dbReference type="Gene3D" id="3.40.50.720">
    <property type="entry name" value="NAD(P)-binding Rossmann-like Domain"/>
    <property type="match status" value="1"/>
</dbReference>
<protein>
    <submittedName>
        <fullName evidence="3">CDP-glucose 4,6-dehydratase</fullName>
        <ecNumber evidence="3">4.2.1.45</ecNumber>
    </submittedName>
</protein>
<feature type="domain" description="NAD-dependent epimerase/dehydratase" evidence="2">
    <location>
        <begin position="15"/>
        <end position="243"/>
    </location>
</feature>
<evidence type="ECO:0000313" key="3">
    <source>
        <dbReference type="EMBL" id="RYB96110.1"/>
    </source>
</evidence>
<reference evidence="3 4" key="1">
    <citation type="submission" date="2019-01" db="EMBL/GenBank/DDBJ databases">
        <title>Novel species of Nocardioides.</title>
        <authorList>
            <person name="Liu Q."/>
            <person name="Xin Y.-H."/>
        </authorList>
    </citation>
    <scope>NUCLEOTIDE SEQUENCE [LARGE SCALE GENOMIC DNA]</scope>
    <source>
        <strain evidence="3 4">HLT3-15</strain>
    </source>
</reference>
<dbReference type="NCBIfam" id="TIGR02622">
    <property type="entry name" value="CDP_4_6_dhtase"/>
    <property type="match status" value="1"/>
</dbReference>
<dbReference type="InterPro" id="IPR001509">
    <property type="entry name" value="Epimerase_deHydtase"/>
</dbReference>
<evidence type="ECO:0000259" key="2">
    <source>
        <dbReference type="Pfam" id="PF01370"/>
    </source>
</evidence>
<dbReference type="EMBL" id="SDWS01000001">
    <property type="protein sequence ID" value="RYB96110.1"/>
    <property type="molecule type" value="Genomic_DNA"/>
</dbReference>
<dbReference type="InterPro" id="IPR036291">
    <property type="entry name" value="NAD(P)-bd_dom_sf"/>
</dbReference>
<comment type="caution">
    <text evidence="3">The sequence shown here is derived from an EMBL/GenBank/DDBJ whole genome shotgun (WGS) entry which is preliminary data.</text>
</comment>
<dbReference type="RefSeq" id="WP_129473063.1">
    <property type="nucleotide sequence ID" value="NZ_SDWS01000001.1"/>
</dbReference>
<proteinExistence type="inferred from homology"/>
<dbReference type="SUPFAM" id="SSF51735">
    <property type="entry name" value="NAD(P)-binding Rossmann-fold domains"/>
    <property type="match status" value="1"/>
</dbReference>
<dbReference type="OrthoDB" id="9779041at2"/>
<dbReference type="Pfam" id="PF01370">
    <property type="entry name" value="Epimerase"/>
    <property type="match status" value="1"/>
</dbReference>
<gene>
    <name evidence="3" type="primary">rfbG</name>
    <name evidence="3" type="ORF">EUA06_00535</name>
</gene>
<dbReference type="Proteomes" id="UP000291838">
    <property type="component" value="Unassembled WGS sequence"/>
</dbReference>
<dbReference type="GO" id="GO:0047733">
    <property type="term" value="F:CDP-glucose 4,6-dehydratase activity"/>
    <property type="evidence" value="ECO:0007669"/>
    <property type="project" value="UniProtKB-EC"/>
</dbReference>
<dbReference type="InterPro" id="IPR013445">
    <property type="entry name" value="CDP_4_6_deHydtase"/>
</dbReference>
<accession>A0A4Q2S309</accession>
<organism evidence="3 4">
    <name type="scientific">Nocardioides glacieisoli</name>
    <dbReference type="NCBI Taxonomy" id="1168730"/>
    <lineage>
        <taxon>Bacteria</taxon>
        <taxon>Bacillati</taxon>
        <taxon>Actinomycetota</taxon>
        <taxon>Actinomycetes</taxon>
        <taxon>Propionibacteriales</taxon>
        <taxon>Nocardioidaceae</taxon>
        <taxon>Nocardioides</taxon>
    </lineage>
</organism>
<sequence>MHRTHEPAFWAGRRVLVTGHTGFKGAWLTCWLRELGAEVYAVSLPASVHETPLWDALAVEGVQDVRDDVAGTEWLAGAAAFKPDVVLHLAAQSLVSEGYRDPASTFRTNVMGTVRVLELVERLPELAVALVVTTDKVYDVRQPTPFREGDFLGGKDPYSASKACAELVTQSWPHLSGRVVTARAGNVIGGGDFALNRIVPDIVRAWSAGETLVLRRPLAVRPWQHVIEPLLGYLLYAEDVANGREVPPSLNFGPDPTQAVPVQALVEHAAGQWTALRSGAAPRWEVEPDPVMEETHDLTLDASRAQQGLRWGNVWGWQEAIDRSLQWYVRAADGERPADLVREQIADYVGQAEAGR</sequence>
<comment type="similarity">
    <text evidence="1">Belongs to the NAD(P)-dependent epimerase/dehydratase family.</text>
</comment>
<evidence type="ECO:0000256" key="1">
    <source>
        <dbReference type="ARBA" id="ARBA00007637"/>
    </source>
</evidence>
<dbReference type="PANTHER" id="PTHR43000">
    <property type="entry name" value="DTDP-D-GLUCOSE 4,6-DEHYDRATASE-RELATED"/>
    <property type="match status" value="1"/>
</dbReference>
<dbReference type="Gene3D" id="3.90.25.10">
    <property type="entry name" value="UDP-galactose 4-epimerase, domain 1"/>
    <property type="match status" value="1"/>
</dbReference>
<keyword evidence="3" id="KW-0456">Lyase</keyword>
<dbReference type="AlphaFoldDB" id="A0A4Q2S309"/>